<dbReference type="PANTHER" id="PTHR13563:SF13">
    <property type="entry name" value="TRNA METHYLTRANSFERASE 10 HOMOLOG A"/>
    <property type="match status" value="1"/>
</dbReference>
<dbReference type="EMBL" id="CAJEWN010003159">
    <property type="protein sequence ID" value="CAD2206721.1"/>
    <property type="molecule type" value="Genomic_DNA"/>
</dbReference>
<gene>
    <name evidence="7" type="ORF">MENT_LOCUS60614</name>
</gene>
<dbReference type="Proteomes" id="UP000580250">
    <property type="component" value="Unassembled WGS sequence"/>
</dbReference>
<dbReference type="OrthoDB" id="278300at2759"/>
<keyword evidence="2" id="KW-0489">Methyltransferase</keyword>
<dbReference type="GO" id="GO:0005654">
    <property type="term" value="C:nucleoplasm"/>
    <property type="evidence" value="ECO:0007669"/>
    <property type="project" value="TreeGrafter"/>
</dbReference>
<keyword evidence="4" id="KW-0949">S-adenosyl-L-methionine</keyword>
<dbReference type="GO" id="GO:0052905">
    <property type="term" value="F:tRNA (guanosine(9)-N1)-methyltransferase activity"/>
    <property type="evidence" value="ECO:0007669"/>
    <property type="project" value="UniProtKB-EC"/>
</dbReference>
<evidence type="ECO:0000256" key="3">
    <source>
        <dbReference type="ARBA" id="ARBA00022679"/>
    </source>
</evidence>
<dbReference type="EC" id="2.1.1.221" evidence="1"/>
<dbReference type="InterPro" id="IPR028564">
    <property type="entry name" value="MT_TRM10-typ"/>
</dbReference>
<evidence type="ECO:0000256" key="1">
    <source>
        <dbReference type="ARBA" id="ARBA00012797"/>
    </source>
</evidence>
<comment type="catalytic activity">
    <reaction evidence="5">
        <text>guanosine(9) in tRNA + S-adenosyl-L-methionine = N(1)-methylguanosine(9) in tRNA + S-adenosyl-L-homocysteine + H(+)</text>
        <dbReference type="Rhea" id="RHEA:43156"/>
        <dbReference type="Rhea" id="RHEA-COMP:10367"/>
        <dbReference type="Rhea" id="RHEA-COMP:10368"/>
        <dbReference type="ChEBI" id="CHEBI:15378"/>
        <dbReference type="ChEBI" id="CHEBI:57856"/>
        <dbReference type="ChEBI" id="CHEBI:59789"/>
        <dbReference type="ChEBI" id="CHEBI:73542"/>
        <dbReference type="ChEBI" id="CHEBI:74269"/>
        <dbReference type="EC" id="2.1.1.221"/>
    </reaction>
</comment>
<evidence type="ECO:0000256" key="5">
    <source>
        <dbReference type="ARBA" id="ARBA00048434"/>
    </source>
</evidence>
<feature type="domain" description="SAM-dependent MTase TRM10-type" evidence="6">
    <location>
        <begin position="159"/>
        <end position="343"/>
    </location>
</feature>
<comment type="caution">
    <text evidence="7">The sequence shown here is derived from an EMBL/GenBank/DDBJ whole genome shotgun (WGS) entry which is preliminary data.</text>
</comment>
<evidence type="ECO:0000313" key="7">
    <source>
        <dbReference type="EMBL" id="CAD2206721.1"/>
    </source>
</evidence>
<keyword evidence="3" id="KW-0808">Transferase</keyword>
<protein>
    <recommendedName>
        <fullName evidence="1">tRNA (guanine(9)-N(1))-methyltransferase</fullName>
        <ecNumber evidence="1">2.1.1.221</ecNumber>
    </recommendedName>
</protein>
<evidence type="ECO:0000256" key="2">
    <source>
        <dbReference type="ARBA" id="ARBA00022603"/>
    </source>
</evidence>
<dbReference type="PROSITE" id="PS51675">
    <property type="entry name" value="SAM_MT_TRM10"/>
    <property type="match status" value="2"/>
</dbReference>
<evidence type="ECO:0000256" key="4">
    <source>
        <dbReference type="ARBA" id="ARBA00022691"/>
    </source>
</evidence>
<dbReference type="GO" id="GO:0000049">
    <property type="term" value="F:tRNA binding"/>
    <property type="evidence" value="ECO:0007669"/>
    <property type="project" value="TreeGrafter"/>
</dbReference>
<dbReference type="Gene3D" id="3.40.1280.30">
    <property type="match status" value="2"/>
</dbReference>
<proteinExistence type="predicted"/>
<dbReference type="AlphaFoldDB" id="A0A6V7Y5G7"/>
<name>A0A6V7Y5G7_MELEN</name>
<dbReference type="InterPro" id="IPR038459">
    <property type="entry name" value="MT_TRM10-typ_sf"/>
</dbReference>
<dbReference type="InterPro" id="IPR007356">
    <property type="entry name" value="tRNA_m1G_MeTrfase_euk"/>
</dbReference>
<dbReference type="GO" id="GO:0002939">
    <property type="term" value="P:tRNA N1-guanine methylation"/>
    <property type="evidence" value="ECO:0007669"/>
    <property type="project" value="TreeGrafter"/>
</dbReference>
<sequence length="364" mass="42061">MDERTVRKTISQLAYCYAVNRRVSDPIQFSIVGLTGKAEKIFNSYPSYSNWDVNISNKNLDELWNPKQIVYLTADSNNLLETLNEDKVYIIGGLLDHNHHKGVCLKKAEDNGYEHARLPIESFFKLCGRNVLTINQVFEILVNFCQSLDWKKAFLDVIPKRKGIAEEISSEYKKREELMDERTVRKTISQLAYCYAVNRRVSDPIQFSIVGLTGKAEKIFNSYPSYSNWDVNISNKNLDELWNPKQIVYLTADSNNLLETLNEDKVYIIGGLLDHNHHKGVCLKKAEDNGYEHARLPIESFFKLCGRNVLTINQVFEILVNFCQSLDWKKAFLDVIPKRKGIAEEISSEYKKREEVSLEELTNE</sequence>
<reference evidence="7 8" key="1">
    <citation type="submission" date="2020-08" db="EMBL/GenBank/DDBJ databases">
        <authorList>
            <person name="Koutsovoulos G."/>
            <person name="Danchin GJ E."/>
        </authorList>
    </citation>
    <scope>NUCLEOTIDE SEQUENCE [LARGE SCALE GENOMIC DNA]</scope>
</reference>
<evidence type="ECO:0000259" key="6">
    <source>
        <dbReference type="PROSITE" id="PS51675"/>
    </source>
</evidence>
<dbReference type="PANTHER" id="PTHR13563">
    <property type="entry name" value="TRNA (GUANINE-9-) METHYLTRANSFERASE"/>
    <property type="match status" value="1"/>
</dbReference>
<feature type="domain" description="SAM-dependent MTase TRM10-type" evidence="6">
    <location>
        <begin position="1"/>
        <end position="165"/>
    </location>
</feature>
<evidence type="ECO:0000313" key="8">
    <source>
        <dbReference type="Proteomes" id="UP000580250"/>
    </source>
</evidence>
<accession>A0A6V7Y5G7</accession>
<organism evidence="7 8">
    <name type="scientific">Meloidogyne enterolobii</name>
    <name type="common">Root-knot nematode worm</name>
    <name type="synonym">Meloidogyne mayaguensis</name>
    <dbReference type="NCBI Taxonomy" id="390850"/>
    <lineage>
        <taxon>Eukaryota</taxon>
        <taxon>Metazoa</taxon>
        <taxon>Ecdysozoa</taxon>
        <taxon>Nematoda</taxon>
        <taxon>Chromadorea</taxon>
        <taxon>Rhabditida</taxon>
        <taxon>Tylenchina</taxon>
        <taxon>Tylenchomorpha</taxon>
        <taxon>Tylenchoidea</taxon>
        <taxon>Meloidogynidae</taxon>
        <taxon>Meloidogyninae</taxon>
        <taxon>Meloidogyne</taxon>
    </lineage>
</organism>